<dbReference type="Proteomes" id="UP000000226">
    <property type="component" value="Chromosome 1"/>
</dbReference>
<dbReference type="Gramene" id="ESW35120">
    <property type="protein sequence ID" value="ESW35120"/>
    <property type="gene ID" value="PHAVU_001G208500g"/>
</dbReference>
<dbReference type="Pfam" id="PF00856">
    <property type="entry name" value="SET"/>
    <property type="match status" value="1"/>
</dbReference>
<dbReference type="PANTHER" id="PTHR13793:SF92">
    <property type="entry name" value="HISTONE-LYSINE N-METHYLTRANSFERASE ATX3"/>
    <property type="match status" value="1"/>
</dbReference>
<gene>
    <name evidence="20" type="ORF">PHAVU_001G208500g</name>
</gene>
<evidence type="ECO:0000256" key="13">
    <source>
        <dbReference type="PROSITE-ProRule" id="PRU00146"/>
    </source>
</evidence>
<dbReference type="eggNOG" id="KOG1080">
    <property type="taxonomic scope" value="Eukaryota"/>
</dbReference>
<dbReference type="PANTHER" id="PTHR13793">
    <property type="entry name" value="PHD FINGER PROTEINS"/>
    <property type="match status" value="1"/>
</dbReference>
<feature type="region of interest" description="Disordered" evidence="14">
    <location>
        <begin position="38"/>
        <end position="74"/>
    </location>
</feature>
<dbReference type="PROSITE" id="PS50812">
    <property type="entry name" value="PWWP"/>
    <property type="match status" value="1"/>
</dbReference>
<accession>V7D0T4</accession>
<keyword evidence="6" id="KW-0677">Repeat</keyword>
<dbReference type="PROSITE" id="PS51566">
    <property type="entry name" value="SAM_MT43_TRX_MLL"/>
    <property type="match status" value="1"/>
</dbReference>
<dbReference type="PROSITE" id="PS51805">
    <property type="entry name" value="EPHD"/>
    <property type="match status" value="1"/>
</dbReference>
<evidence type="ECO:0000256" key="8">
    <source>
        <dbReference type="ARBA" id="ARBA00022833"/>
    </source>
</evidence>
<dbReference type="InterPro" id="IPR003616">
    <property type="entry name" value="Post-SET_dom"/>
</dbReference>
<dbReference type="CDD" id="cd15495">
    <property type="entry name" value="PHD_ATX3_4_5_like"/>
    <property type="match status" value="1"/>
</dbReference>
<dbReference type="Gene3D" id="3.30.40.10">
    <property type="entry name" value="Zinc/RING finger domain, C3HC4 (zinc finger)"/>
    <property type="match status" value="3"/>
</dbReference>
<dbReference type="Pfam" id="PF13832">
    <property type="entry name" value="zf-HC5HC2H_2"/>
    <property type="match status" value="1"/>
</dbReference>
<comment type="subcellular location">
    <subcellularLocation>
        <location evidence="1">Nucleus</location>
    </subcellularLocation>
</comment>
<dbReference type="Pfam" id="PF00628">
    <property type="entry name" value="PHD"/>
    <property type="match status" value="1"/>
</dbReference>
<dbReference type="EMBL" id="CM002288">
    <property type="protein sequence ID" value="ESW35120.1"/>
    <property type="molecule type" value="Genomic_DNA"/>
</dbReference>
<dbReference type="GO" id="GO:0008168">
    <property type="term" value="F:methyltransferase activity"/>
    <property type="evidence" value="ECO:0007669"/>
    <property type="project" value="UniProtKB-KW"/>
</dbReference>
<dbReference type="PROSITE" id="PS50868">
    <property type="entry name" value="POST_SET"/>
    <property type="match status" value="1"/>
</dbReference>
<evidence type="ECO:0000313" key="20">
    <source>
        <dbReference type="EMBL" id="ESW35120.1"/>
    </source>
</evidence>
<evidence type="ECO:0000256" key="4">
    <source>
        <dbReference type="ARBA" id="ARBA00022691"/>
    </source>
</evidence>
<evidence type="ECO:0000313" key="21">
    <source>
        <dbReference type="Proteomes" id="UP000000226"/>
    </source>
</evidence>
<dbReference type="InterPro" id="IPR011011">
    <property type="entry name" value="Znf_FYVE_PHD"/>
</dbReference>
<dbReference type="FunFam" id="3.30.40.10:FF:000464">
    <property type="entry name" value="Histone-lysine N-methyltransferase"/>
    <property type="match status" value="1"/>
</dbReference>
<evidence type="ECO:0000259" key="15">
    <source>
        <dbReference type="PROSITE" id="PS50016"/>
    </source>
</evidence>
<evidence type="ECO:0000256" key="14">
    <source>
        <dbReference type="SAM" id="MobiDB-lite"/>
    </source>
</evidence>
<comment type="catalytic activity">
    <reaction evidence="11">
        <text>L-lysyl-[histone] + S-adenosyl-L-methionine = N(6)-methyl-L-lysyl-[histone] + S-adenosyl-L-homocysteine + H(+)</text>
        <dbReference type="Rhea" id="RHEA:10024"/>
        <dbReference type="Rhea" id="RHEA-COMP:9845"/>
        <dbReference type="Rhea" id="RHEA-COMP:9846"/>
        <dbReference type="ChEBI" id="CHEBI:15378"/>
        <dbReference type="ChEBI" id="CHEBI:29969"/>
        <dbReference type="ChEBI" id="CHEBI:57856"/>
        <dbReference type="ChEBI" id="CHEBI:59789"/>
        <dbReference type="ChEBI" id="CHEBI:61929"/>
    </reaction>
</comment>
<dbReference type="CDD" id="cd20143">
    <property type="entry name" value="PWWP_AtATX3-like"/>
    <property type="match status" value="1"/>
</dbReference>
<dbReference type="Pfam" id="PF00855">
    <property type="entry name" value="PWWP"/>
    <property type="match status" value="1"/>
</dbReference>
<sequence>MIIKRSMKTAIPKRKSLKSEKLGNSEIQQMSRLNGVCSAEGVSGSGEASNSNSNSVDSNGTIRDLPQSEEAEGVRAIQLQSSRGRAKKLPCRFNDSVLYNRLGSVKEDRNTLQDVAIMGSELDSPCFPCSAELRDSEYSVKTVKKTVNGGRSLLVKEKSNGVPGLSSDAECVNGSGKRKRDVECVNENGKRKRDVCRLEDFCLGDIVWAKCGKTHPAWPAVVIDPFLRAPKSVISCCVPSSLCVMFFGYSKNGKRRDYAWVKQGMIFSFWEFMDRFQDQIKLYKSKASDFHKAMEEAMLAEDGILDLHLEAEQNMVGADSRVDHRFSYQDQSTLSCAGCGLTLPCKTMKKIKDSSCAPQHYCKSCAKLIKWKQYCGICKMIWHHSDGGNWVCCDGCNVWVHAECDNISSKLFKDLENMDYYCPDCKGKFNCKLSTSHGHKSKKISMENSQKLVLLENLAVICNGMKGIYIPKLHLVMCNCGLCGSRKHTLTEWERHAGCKAKKWKHSVKVEGTTQPLIKWITEHNASAGVPPQLDQQQILSFLQEKYEPVYAKWTTERCAVCRWVEDWEYNKIIICNRCQMAVHQECYGVKNVQDFTSWVCRVCETPDVERECCLCPVKGGALKPTDVEMLWVHVTCAWFQPEVLFQNHEAMEPATGILKIPRNSFSKTCVICKQSHGSCISCCKCATHFHVTCASRMGYIMELHSTEKNGTTTTKTLIYCATHRLPNPDSGLVVHTPMEVFSPSISLHNHPRCFRGSSLASTKNIELLEPSNSEIHEIDPLSAARTRVYERSSNKKTVAPTIHLLGGPKIHSLTEVTLLNGIKDAQSREFSSLKERLHHLRKTENQRVCLGKSGIHGWGLFARRDLQEGEMVVEYRGEQVRRSIADLREAKYRSEGKDCYLFKISDEVMIDATDKGNIARIINHSCMPNCFARIMCLSGEENRIVLIAKTIVTAGEELTYNYLFDVDEPDELKVPCLCKAPNCREFMN</sequence>
<keyword evidence="3" id="KW-0808">Transferase</keyword>
<evidence type="ECO:0008006" key="22">
    <source>
        <dbReference type="Google" id="ProtNLM"/>
    </source>
</evidence>
<dbReference type="CDD" id="cd15517">
    <property type="entry name" value="PHD_TCF19_like"/>
    <property type="match status" value="1"/>
</dbReference>
<dbReference type="OrthoDB" id="308383at2759"/>
<evidence type="ECO:0000256" key="7">
    <source>
        <dbReference type="ARBA" id="ARBA00022771"/>
    </source>
</evidence>
<dbReference type="InterPro" id="IPR025780">
    <property type="entry name" value="Hist-Lys_N-MeTrfase_ATX"/>
</dbReference>
<keyword evidence="4" id="KW-0949">S-adenosyl-L-methionine</keyword>
<dbReference type="InterPro" id="IPR001965">
    <property type="entry name" value="Znf_PHD"/>
</dbReference>
<protein>
    <recommendedName>
        <fullName evidence="22">Histone-lysine N-methyltransferase ATX3</fullName>
    </recommendedName>
</protein>
<dbReference type="SUPFAM" id="SSF82199">
    <property type="entry name" value="SET domain"/>
    <property type="match status" value="1"/>
</dbReference>
<comment type="function">
    <text evidence="12">Histone methyltransferase.</text>
</comment>
<dbReference type="InterPro" id="IPR000313">
    <property type="entry name" value="PWWP_dom"/>
</dbReference>
<feature type="compositionally biased region" description="Low complexity" evidence="14">
    <location>
        <begin position="38"/>
        <end position="59"/>
    </location>
</feature>
<dbReference type="InterPro" id="IPR010919">
    <property type="entry name" value="SAND-like_dom_sf"/>
</dbReference>
<keyword evidence="7 13" id="KW-0863">Zinc-finger</keyword>
<dbReference type="InterPro" id="IPR034732">
    <property type="entry name" value="EPHD"/>
</dbReference>
<dbReference type="CDD" id="cd10518">
    <property type="entry name" value="SET_SETD1-like"/>
    <property type="match status" value="1"/>
</dbReference>
<dbReference type="InterPro" id="IPR019786">
    <property type="entry name" value="Zinc_finger_PHD-type_CS"/>
</dbReference>
<dbReference type="SMR" id="V7D0T4"/>
<dbReference type="STRING" id="3885.V7D0T4"/>
<dbReference type="OMA" id="LNACMDQ"/>
<evidence type="ECO:0000256" key="10">
    <source>
        <dbReference type="ARBA" id="ARBA00023242"/>
    </source>
</evidence>
<dbReference type="PROSITE" id="PS01359">
    <property type="entry name" value="ZF_PHD_1"/>
    <property type="match status" value="1"/>
</dbReference>
<feature type="region of interest" description="Disordered" evidence="14">
    <location>
        <begin position="1"/>
        <end position="25"/>
    </location>
</feature>
<dbReference type="SUPFAM" id="SSF57903">
    <property type="entry name" value="FYVE/PHD zinc finger"/>
    <property type="match status" value="2"/>
</dbReference>
<dbReference type="GO" id="GO:0006325">
    <property type="term" value="P:chromatin organization"/>
    <property type="evidence" value="ECO:0007669"/>
    <property type="project" value="UniProtKB-KW"/>
</dbReference>
<evidence type="ECO:0000259" key="19">
    <source>
        <dbReference type="PROSITE" id="PS51805"/>
    </source>
</evidence>
<dbReference type="Gene3D" id="2.30.30.140">
    <property type="match status" value="1"/>
</dbReference>
<dbReference type="Gene3D" id="3.10.390.10">
    <property type="entry name" value="SAND domain-like"/>
    <property type="match status" value="1"/>
</dbReference>
<keyword evidence="10" id="KW-0539">Nucleus</keyword>
<evidence type="ECO:0000256" key="5">
    <source>
        <dbReference type="ARBA" id="ARBA00022723"/>
    </source>
</evidence>
<keyword evidence="21" id="KW-1185">Reference proteome</keyword>
<dbReference type="InterPro" id="IPR001214">
    <property type="entry name" value="SET_dom"/>
</dbReference>
<dbReference type="FunFam" id="2.170.270.10:FF:000058">
    <property type="entry name" value="Histone-lysine N-methyltransferase"/>
    <property type="match status" value="1"/>
</dbReference>
<dbReference type="InterPro" id="IPR019787">
    <property type="entry name" value="Znf_PHD-finger"/>
</dbReference>
<dbReference type="SUPFAM" id="SSF63748">
    <property type="entry name" value="Tudor/PWWP/MBT"/>
    <property type="match status" value="1"/>
</dbReference>
<feature type="domain" description="PHD-type" evidence="19">
    <location>
        <begin position="610"/>
        <end position="725"/>
    </location>
</feature>
<evidence type="ECO:0000256" key="3">
    <source>
        <dbReference type="ARBA" id="ARBA00022679"/>
    </source>
</evidence>
<dbReference type="SMART" id="SM00249">
    <property type="entry name" value="PHD"/>
    <property type="match status" value="3"/>
</dbReference>
<evidence type="ECO:0000256" key="2">
    <source>
        <dbReference type="ARBA" id="ARBA00022603"/>
    </source>
</evidence>
<evidence type="ECO:0000256" key="1">
    <source>
        <dbReference type="ARBA" id="ARBA00004123"/>
    </source>
</evidence>
<feature type="domain" description="PHD-type" evidence="15">
    <location>
        <begin position="556"/>
        <end position="607"/>
    </location>
</feature>
<dbReference type="InterPro" id="IPR013083">
    <property type="entry name" value="Znf_RING/FYVE/PHD"/>
</dbReference>
<reference evidence="21" key="1">
    <citation type="journal article" date="2014" name="Nat. Genet.">
        <title>A reference genome for common bean and genome-wide analysis of dual domestications.</title>
        <authorList>
            <person name="Schmutz J."/>
            <person name="McClean P.E."/>
            <person name="Mamidi S."/>
            <person name="Wu G.A."/>
            <person name="Cannon S.B."/>
            <person name="Grimwood J."/>
            <person name="Jenkins J."/>
            <person name="Shu S."/>
            <person name="Song Q."/>
            <person name="Chavarro C."/>
            <person name="Torres-Torres M."/>
            <person name="Geffroy V."/>
            <person name="Moghaddam S.M."/>
            <person name="Gao D."/>
            <person name="Abernathy B."/>
            <person name="Barry K."/>
            <person name="Blair M."/>
            <person name="Brick M.A."/>
            <person name="Chovatia M."/>
            <person name="Gepts P."/>
            <person name="Goodstein D.M."/>
            <person name="Gonzales M."/>
            <person name="Hellsten U."/>
            <person name="Hyten D.L."/>
            <person name="Jia G."/>
            <person name="Kelly J.D."/>
            <person name="Kudrna D."/>
            <person name="Lee R."/>
            <person name="Richard M.M."/>
            <person name="Miklas P.N."/>
            <person name="Osorno J.M."/>
            <person name="Rodrigues J."/>
            <person name="Thareau V."/>
            <person name="Urrea C.A."/>
            <person name="Wang M."/>
            <person name="Yu Y."/>
            <person name="Zhang M."/>
            <person name="Wing R.A."/>
            <person name="Cregan P.B."/>
            <person name="Rokhsar D.S."/>
            <person name="Jackson S.A."/>
        </authorList>
    </citation>
    <scope>NUCLEOTIDE SEQUENCE [LARGE SCALE GENOMIC DNA]</scope>
    <source>
        <strain evidence="21">cv. G19833</strain>
    </source>
</reference>
<dbReference type="PROSITE" id="PS50280">
    <property type="entry name" value="SET"/>
    <property type="match status" value="1"/>
</dbReference>
<dbReference type="InterPro" id="IPR042011">
    <property type="entry name" value="ATX3/4/5_PHD"/>
</dbReference>
<dbReference type="Gene3D" id="2.170.270.10">
    <property type="entry name" value="SET domain"/>
    <property type="match status" value="1"/>
</dbReference>
<evidence type="ECO:0000256" key="6">
    <source>
        <dbReference type="ARBA" id="ARBA00022737"/>
    </source>
</evidence>
<keyword evidence="8" id="KW-0862">Zinc</keyword>
<dbReference type="SMART" id="SM00317">
    <property type="entry name" value="SET"/>
    <property type="match status" value="1"/>
</dbReference>
<dbReference type="AlphaFoldDB" id="V7D0T4"/>
<dbReference type="GO" id="GO:0006357">
    <property type="term" value="P:regulation of transcription by RNA polymerase II"/>
    <property type="evidence" value="ECO:0007669"/>
    <property type="project" value="TreeGrafter"/>
</dbReference>
<keyword evidence="2" id="KW-0489">Methyltransferase</keyword>
<dbReference type="GO" id="GO:0032259">
    <property type="term" value="P:methylation"/>
    <property type="evidence" value="ECO:0007669"/>
    <property type="project" value="UniProtKB-KW"/>
</dbReference>
<dbReference type="SMART" id="SM00508">
    <property type="entry name" value="PostSET"/>
    <property type="match status" value="1"/>
</dbReference>
<evidence type="ECO:0000259" key="16">
    <source>
        <dbReference type="PROSITE" id="PS50280"/>
    </source>
</evidence>
<dbReference type="InterPro" id="IPR050701">
    <property type="entry name" value="Histone_Mod_Regulator"/>
</dbReference>
<dbReference type="GO" id="GO:0048188">
    <property type="term" value="C:Set1C/COMPASS complex"/>
    <property type="evidence" value="ECO:0007669"/>
    <property type="project" value="UniProtKB-ARBA"/>
</dbReference>
<evidence type="ECO:0000256" key="12">
    <source>
        <dbReference type="ARBA" id="ARBA00054897"/>
    </source>
</evidence>
<evidence type="ECO:0000259" key="18">
    <source>
        <dbReference type="PROSITE" id="PS50868"/>
    </source>
</evidence>
<organism evidence="20 21">
    <name type="scientific">Phaseolus vulgaris</name>
    <name type="common">Kidney bean</name>
    <name type="synonym">French bean</name>
    <dbReference type="NCBI Taxonomy" id="3885"/>
    <lineage>
        <taxon>Eukaryota</taxon>
        <taxon>Viridiplantae</taxon>
        <taxon>Streptophyta</taxon>
        <taxon>Embryophyta</taxon>
        <taxon>Tracheophyta</taxon>
        <taxon>Spermatophyta</taxon>
        <taxon>Magnoliopsida</taxon>
        <taxon>eudicotyledons</taxon>
        <taxon>Gunneridae</taxon>
        <taxon>Pentapetalae</taxon>
        <taxon>rosids</taxon>
        <taxon>fabids</taxon>
        <taxon>Fabales</taxon>
        <taxon>Fabaceae</taxon>
        <taxon>Papilionoideae</taxon>
        <taxon>50 kb inversion clade</taxon>
        <taxon>NPAAA clade</taxon>
        <taxon>indigoferoid/millettioid clade</taxon>
        <taxon>Phaseoleae</taxon>
        <taxon>Phaseolus</taxon>
    </lineage>
</organism>
<feature type="domain" description="PWWP" evidence="17">
    <location>
        <begin position="203"/>
        <end position="272"/>
    </location>
</feature>
<feature type="domain" description="SET" evidence="16">
    <location>
        <begin position="847"/>
        <end position="964"/>
    </location>
</feature>
<keyword evidence="5" id="KW-0479">Metal-binding</keyword>
<evidence type="ECO:0000256" key="11">
    <source>
        <dbReference type="ARBA" id="ARBA00052314"/>
    </source>
</evidence>
<dbReference type="InterPro" id="IPR046341">
    <property type="entry name" value="SET_dom_sf"/>
</dbReference>
<feature type="compositionally biased region" description="Basic residues" evidence="14">
    <location>
        <begin position="1"/>
        <end position="16"/>
    </location>
</feature>
<keyword evidence="9" id="KW-0156">Chromatin regulator</keyword>
<feature type="domain" description="PHD-type" evidence="15">
    <location>
        <begin position="372"/>
        <end position="428"/>
    </location>
</feature>
<proteinExistence type="predicted"/>
<evidence type="ECO:0000259" key="17">
    <source>
        <dbReference type="PROSITE" id="PS50812"/>
    </source>
</evidence>
<name>V7D0T4_PHAVU</name>
<evidence type="ECO:0000256" key="9">
    <source>
        <dbReference type="ARBA" id="ARBA00022853"/>
    </source>
</evidence>
<dbReference type="Pfam" id="PF13831">
    <property type="entry name" value="PHD_2"/>
    <property type="match status" value="1"/>
</dbReference>
<dbReference type="GO" id="GO:0008270">
    <property type="term" value="F:zinc ion binding"/>
    <property type="evidence" value="ECO:0007669"/>
    <property type="project" value="UniProtKB-KW"/>
</dbReference>
<feature type="domain" description="Post-SET" evidence="18">
    <location>
        <begin position="973"/>
        <end position="989"/>
    </location>
</feature>
<dbReference type="PROSITE" id="PS50016">
    <property type="entry name" value="ZF_PHD_2"/>
    <property type="match status" value="2"/>
</dbReference>